<dbReference type="GO" id="GO:0005634">
    <property type="term" value="C:nucleus"/>
    <property type="evidence" value="ECO:0007669"/>
    <property type="project" value="TreeGrafter"/>
</dbReference>
<dbReference type="RefSeq" id="XP_004363598.1">
    <property type="nucleotide sequence ID" value="XM_004363541.2"/>
</dbReference>
<dbReference type="Proteomes" id="UP000008743">
    <property type="component" value="Unassembled WGS sequence"/>
</dbReference>
<dbReference type="InterPro" id="IPR006931">
    <property type="entry name" value="Calcipressin"/>
</dbReference>
<dbReference type="PhylomeDB" id="A0A0D2UD63"/>
<organism evidence="3 4">
    <name type="scientific">Capsaspora owczarzaki (strain ATCC 30864)</name>
    <dbReference type="NCBI Taxonomy" id="595528"/>
    <lineage>
        <taxon>Eukaryota</taxon>
        <taxon>Filasterea</taxon>
        <taxon>Capsaspora</taxon>
    </lineage>
</organism>
<protein>
    <submittedName>
        <fullName evidence="3">Uncharacterized protein</fullName>
    </submittedName>
</protein>
<dbReference type="InterPro" id="IPR012677">
    <property type="entry name" value="Nucleotide-bd_a/b_plait_sf"/>
</dbReference>
<dbReference type="PANTHER" id="PTHR10300:SF14">
    <property type="entry name" value="PROTEIN SARAH"/>
    <property type="match status" value="1"/>
</dbReference>
<dbReference type="InterPro" id="IPR035979">
    <property type="entry name" value="RBD_domain_sf"/>
</dbReference>
<dbReference type="STRING" id="595528.A0A0D2UD63"/>
<dbReference type="InParanoid" id="A0A0D2UD63"/>
<feature type="region of interest" description="Disordered" evidence="2">
    <location>
        <begin position="1"/>
        <end position="52"/>
    </location>
</feature>
<feature type="compositionally biased region" description="Low complexity" evidence="2">
    <location>
        <begin position="110"/>
        <end position="131"/>
    </location>
</feature>
<evidence type="ECO:0000313" key="3">
    <source>
        <dbReference type="EMBL" id="KJE93006.1"/>
    </source>
</evidence>
<gene>
    <name evidence="3" type="ORF">CAOG_003870</name>
</gene>
<dbReference type="SUPFAM" id="SSF54928">
    <property type="entry name" value="RNA-binding domain, RBD"/>
    <property type="match status" value="1"/>
</dbReference>
<dbReference type="GO" id="GO:0008597">
    <property type="term" value="F:calcium-dependent protein serine/threonine phosphatase regulator activity"/>
    <property type="evidence" value="ECO:0007669"/>
    <property type="project" value="TreeGrafter"/>
</dbReference>
<dbReference type="AlphaFoldDB" id="A0A0D2UD63"/>
<dbReference type="GO" id="GO:0005737">
    <property type="term" value="C:cytoplasm"/>
    <property type="evidence" value="ECO:0007669"/>
    <property type="project" value="TreeGrafter"/>
</dbReference>
<feature type="compositionally biased region" description="Basic and acidic residues" evidence="2">
    <location>
        <begin position="16"/>
        <end position="29"/>
    </location>
</feature>
<proteinExistence type="inferred from homology"/>
<dbReference type="Pfam" id="PF04847">
    <property type="entry name" value="Calcipressin"/>
    <property type="match status" value="1"/>
</dbReference>
<dbReference type="OrthoDB" id="17212at2759"/>
<dbReference type="GO" id="GO:0003676">
    <property type="term" value="F:nucleic acid binding"/>
    <property type="evidence" value="ECO:0007669"/>
    <property type="project" value="InterPro"/>
</dbReference>
<evidence type="ECO:0000256" key="1">
    <source>
        <dbReference type="ARBA" id="ARBA00008209"/>
    </source>
</evidence>
<sequence length="322" mass="34289">MVCSRTLADASSAEQTHSDDAEATRRHFTDTNAPNGAEHATHTDGHGDNGVQADDEAAAAAREDAIRAAAAMLHASLVLNSRTPCMPHHHHHHDHHDHHHHHYQDGGAASNSSSSAMHSSSSPSSSSSSSSSNILLARSLDVRLVEHGSAASEALLALLRAQFEAFGPVDEFSVMRGLRRIRIALRTPEAARECYDRLNGRPALPEVHLPACAPLVLYFASRQFVPPPSSATLTVPVNTKAFLVSPPSSPPIGWHPVTEPVPVASEDIATALAQLGVEREILPAERGLPAIMVADFSDPESFYQSGPPVSVAHAQTAMPPRL</sequence>
<comment type="similarity">
    <text evidence="1">Belongs to the RCAN family.</text>
</comment>
<evidence type="ECO:0000313" key="4">
    <source>
        <dbReference type="Proteomes" id="UP000008743"/>
    </source>
</evidence>
<accession>A0A0D2UD63</accession>
<evidence type="ECO:0000256" key="2">
    <source>
        <dbReference type="SAM" id="MobiDB-lite"/>
    </source>
</evidence>
<keyword evidence="4" id="KW-1185">Reference proteome</keyword>
<dbReference type="EMBL" id="KE346364">
    <property type="protein sequence ID" value="KJE93006.1"/>
    <property type="molecule type" value="Genomic_DNA"/>
</dbReference>
<feature type="region of interest" description="Disordered" evidence="2">
    <location>
        <begin position="84"/>
        <end position="131"/>
    </location>
</feature>
<reference evidence="4" key="1">
    <citation type="submission" date="2011-02" db="EMBL/GenBank/DDBJ databases">
        <title>The Genome Sequence of Capsaspora owczarzaki ATCC 30864.</title>
        <authorList>
            <person name="Russ C."/>
            <person name="Cuomo C."/>
            <person name="Burger G."/>
            <person name="Gray M.W."/>
            <person name="Holland P.W.H."/>
            <person name="King N."/>
            <person name="Lang F.B.F."/>
            <person name="Roger A.J."/>
            <person name="Ruiz-Trillo I."/>
            <person name="Young S.K."/>
            <person name="Zeng Q."/>
            <person name="Gargeya S."/>
            <person name="Alvarado L."/>
            <person name="Berlin A."/>
            <person name="Chapman S.B."/>
            <person name="Chen Z."/>
            <person name="Freedman E."/>
            <person name="Gellesch M."/>
            <person name="Goldberg J."/>
            <person name="Griggs A."/>
            <person name="Gujja S."/>
            <person name="Heilman E."/>
            <person name="Heiman D."/>
            <person name="Howarth C."/>
            <person name="Mehta T."/>
            <person name="Neiman D."/>
            <person name="Pearson M."/>
            <person name="Roberts A."/>
            <person name="Saif S."/>
            <person name="Shea T."/>
            <person name="Shenoy N."/>
            <person name="Sisk P."/>
            <person name="Stolte C."/>
            <person name="Sykes S."/>
            <person name="White J."/>
            <person name="Yandava C."/>
            <person name="Haas B."/>
            <person name="Nusbaum C."/>
            <person name="Birren B."/>
        </authorList>
    </citation>
    <scope>NUCLEOTIDE SEQUENCE</scope>
    <source>
        <strain evidence="4">ATCC 30864</strain>
    </source>
</reference>
<dbReference type="PANTHER" id="PTHR10300">
    <property type="entry name" value="CALCIPRESSIN"/>
    <property type="match status" value="1"/>
</dbReference>
<dbReference type="eggNOG" id="KOG4019">
    <property type="taxonomic scope" value="Eukaryota"/>
</dbReference>
<dbReference type="GO" id="GO:0019722">
    <property type="term" value="P:calcium-mediated signaling"/>
    <property type="evidence" value="ECO:0007669"/>
    <property type="project" value="InterPro"/>
</dbReference>
<dbReference type="Gene3D" id="3.30.70.330">
    <property type="match status" value="1"/>
</dbReference>
<name>A0A0D2UD63_CAPO3</name>
<feature type="compositionally biased region" description="Basic residues" evidence="2">
    <location>
        <begin position="87"/>
        <end position="102"/>
    </location>
</feature>